<dbReference type="Proteomes" id="UP001162972">
    <property type="component" value="Chromosome 14"/>
</dbReference>
<dbReference type="AlphaFoldDB" id="A0AAD6J9Q5"/>
<sequence length="238" mass="26225">MLVGPDCSRDAYETLFFTSYLSPTPWKRTATATATADAALRLCVEKYTKLLLSLQPFKAIRRISSRPQDPNPTSRAPNSPPPPPPPPPPRSKKIIDIQPQTYSPKTKRNGTPRDREAAETVPVNYDFSSQSIPANGKSKPATPLPPIPNTTQVANRPKFESPQRNELEEGSDKQGTHIEERFADYINRARIKIRSLSNAGHEKQHASAGPGKDKFTDYINRAKVKLRTTSSIGGGGKP</sequence>
<evidence type="ECO:0000313" key="3">
    <source>
        <dbReference type="Proteomes" id="UP001162972"/>
    </source>
</evidence>
<feature type="compositionally biased region" description="Basic and acidic residues" evidence="1">
    <location>
        <begin position="157"/>
        <end position="179"/>
    </location>
</feature>
<feature type="region of interest" description="Disordered" evidence="1">
    <location>
        <begin position="62"/>
        <end position="179"/>
    </location>
</feature>
<dbReference type="EMBL" id="JAPFFJ010000019">
    <property type="protein sequence ID" value="KAJ6401157.1"/>
    <property type="molecule type" value="Genomic_DNA"/>
</dbReference>
<feature type="compositionally biased region" description="Pro residues" evidence="1">
    <location>
        <begin position="78"/>
        <end position="89"/>
    </location>
</feature>
<keyword evidence="3" id="KW-1185">Reference proteome</keyword>
<feature type="compositionally biased region" description="Basic and acidic residues" evidence="1">
    <location>
        <begin position="200"/>
        <end position="215"/>
    </location>
</feature>
<dbReference type="PANTHER" id="PTHR36746">
    <property type="entry name" value="BNAC04G51760D PROTEIN"/>
    <property type="match status" value="1"/>
</dbReference>
<proteinExistence type="predicted"/>
<gene>
    <name evidence="2" type="ORF">OIU84_016549</name>
</gene>
<accession>A0AAD6J9Q5</accession>
<feature type="region of interest" description="Disordered" evidence="1">
    <location>
        <begin position="196"/>
        <end position="215"/>
    </location>
</feature>
<comment type="caution">
    <text evidence="2">The sequence shown here is derived from an EMBL/GenBank/DDBJ whole genome shotgun (WGS) entry which is preliminary data.</text>
</comment>
<organism evidence="2 3">
    <name type="scientific">Salix udensis</name>
    <dbReference type="NCBI Taxonomy" id="889485"/>
    <lineage>
        <taxon>Eukaryota</taxon>
        <taxon>Viridiplantae</taxon>
        <taxon>Streptophyta</taxon>
        <taxon>Embryophyta</taxon>
        <taxon>Tracheophyta</taxon>
        <taxon>Spermatophyta</taxon>
        <taxon>Magnoliopsida</taxon>
        <taxon>eudicotyledons</taxon>
        <taxon>Gunneridae</taxon>
        <taxon>Pentapetalae</taxon>
        <taxon>rosids</taxon>
        <taxon>fabids</taxon>
        <taxon>Malpighiales</taxon>
        <taxon>Salicaceae</taxon>
        <taxon>Saliceae</taxon>
        <taxon>Salix</taxon>
    </lineage>
</organism>
<evidence type="ECO:0000256" key="1">
    <source>
        <dbReference type="SAM" id="MobiDB-lite"/>
    </source>
</evidence>
<dbReference type="PANTHER" id="PTHR36746:SF3">
    <property type="entry name" value="DUF4005 DOMAIN-CONTAINING PROTEIN"/>
    <property type="match status" value="1"/>
</dbReference>
<evidence type="ECO:0000313" key="2">
    <source>
        <dbReference type="EMBL" id="KAJ6401157.1"/>
    </source>
</evidence>
<protein>
    <submittedName>
        <fullName evidence="2">Uncharacterized protein</fullName>
    </submittedName>
</protein>
<reference evidence="2 3" key="1">
    <citation type="journal article" date="2023" name="Int. J. Mol. Sci.">
        <title>De Novo Assembly and Annotation of 11 Diverse Shrub Willow (Salix) Genomes Reveals Novel Gene Organization in Sex-Linked Regions.</title>
        <authorList>
            <person name="Hyden B."/>
            <person name="Feng K."/>
            <person name="Yates T.B."/>
            <person name="Jawdy S."/>
            <person name="Cereghino C."/>
            <person name="Smart L.B."/>
            <person name="Muchero W."/>
        </authorList>
    </citation>
    <scope>NUCLEOTIDE SEQUENCE [LARGE SCALE GENOMIC DNA]</scope>
    <source>
        <tissue evidence="2">Shoot tip</tissue>
    </source>
</reference>
<name>A0AAD6J9Q5_9ROSI</name>